<accession>A0A367J6L6</accession>
<dbReference type="InterPro" id="IPR000286">
    <property type="entry name" value="HDACs"/>
</dbReference>
<name>A0A367J6L6_RHIST</name>
<keyword evidence="3" id="KW-0479">Metal-binding</keyword>
<dbReference type="Gene3D" id="3.40.800.20">
    <property type="entry name" value="Histone deacetylase domain"/>
    <property type="match status" value="1"/>
</dbReference>
<proteinExistence type="inferred from homology"/>
<keyword evidence="5" id="KW-0862">Zinc</keyword>
<dbReference type="GO" id="GO:0046872">
    <property type="term" value="F:metal ion binding"/>
    <property type="evidence" value="ECO:0007669"/>
    <property type="project" value="UniProtKB-KW"/>
</dbReference>
<dbReference type="STRING" id="4846.A0A367J6L6"/>
<comment type="caution">
    <text evidence="7">The sequence shown here is derived from an EMBL/GenBank/DDBJ whole genome shotgun (WGS) entry which is preliminary data.</text>
</comment>
<dbReference type="InterPro" id="IPR023696">
    <property type="entry name" value="Ureohydrolase_dom_sf"/>
</dbReference>
<dbReference type="InterPro" id="IPR023801">
    <property type="entry name" value="His_deacetylse_dom"/>
</dbReference>
<keyword evidence="4" id="KW-0378">Hydrolase</keyword>
<evidence type="ECO:0000256" key="2">
    <source>
        <dbReference type="ARBA" id="ARBA00005947"/>
    </source>
</evidence>
<feature type="domain" description="Histone deacetylase" evidence="6">
    <location>
        <begin position="201"/>
        <end position="359"/>
    </location>
</feature>
<protein>
    <recommendedName>
        <fullName evidence="6">Histone deacetylase domain-containing protein</fullName>
    </recommendedName>
</protein>
<keyword evidence="8" id="KW-1185">Reference proteome</keyword>
<evidence type="ECO:0000259" key="6">
    <source>
        <dbReference type="Pfam" id="PF00850"/>
    </source>
</evidence>
<dbReference type="PANTHER" id="PTHR10625">
    <property type="entry name" value="HISTONE DEACETYLASE HDAC1-RELATED"/>
    <property type="match status" value="1"/>
</dbReference>
<feature type="non-terminal residue" evidence="7">
    <location>
        <position position="1"/>
    </location>
</feature>
<reference evidence="7 8" key="1">
    <citation type="journal article" date="2018" name="G3 (Bethesda)">
        <title>Phylogenetic and Phylogenomic Definition of Rhizopus Species.</title>
        <authorList>
            <person name="Gryganskyi A.P."/>
            <person name="Golan J."/>
            <person name="Dolatabadi S."/>
            <person name="Mondo S."/>
            <person name="Robb S."/>
            <person name="Idnurm A."/>
            <person name="Muszewska A."/>
            <person name="Steczkiewicz K."/>
            <person name="Masonjones S."/>
            <person name="Liao H.L."/>
            <person name="Gajdeczka M.T."/>
            <person name="Anike F."/>
            <person name="Vuek A."/>
            <person name="Anishchenko I.M."/>
            <person name="Voigt K."/>
            <person name="de Hoog G.S."/>
            <person name="Smith M.E."/>
            <person name="Heitman J."/>
            <person name="Vilgalys R."/>
            <person name="Stajich J.E."/>
        </authorList>
    </citation>
    <scope>NUCLEOTIDE SEQUENCE [LARGE SCALE GENOMIC DNA]</scope>
    <source>
        <strain evidence="7 8">LSU 92-RS-03</strain>
    </source>
</reference>
<evidence type="ECO:0000256" key="4">
    <source>
        <dbReference type="ARBA" id="ARBA00022801"/>
    </source>
</evidence>
<dbReference type="PRINTS" id="PR01270">
    <property type="entry name" value="HDASUPER"/>
</dbReference>
<gene>
    <name evidence="7" type="ORF">CU098_001273</name>
</gene>
<evidence type="ECO:0000256" key="1">
    <source>
        <dbReference type="ARBA" id="ARBA00001947"/>
    </source>
</evidence>
<dbReference type="GO" id="GO:0016787">
    <property type="term" value="F:hydrolase activity"/>
    <property type="evidence" value="ECO:0007669"/>
    <property type="project" value="UniProtKB-KW"/>
</dbReference>
<comment type="similarity">
    <text evidence="2">Belongs to the histone deacetylase family.</text>
</comment>
<evidence type="ECO:0000256" key="3">
    <source>
        <dbReference type="ARBA" id="ARBA00022723"/>
    </source>
</evidence>
<dbReference type="Proteomes" id="UP000253551">
    <property type="component" value="Unassembled WGS sequence"/>
</dbReference>
<evidence type="ECO:0000256" key="5">
    <source>
        <dbReference type="ARBA" id="ARBA00022833"/>
    </source>
</evidence>
<dbReference type="PANTHER" id="PTHR10625:SF17">
    <property type="entry name" value="HISTONE DEACETYLASE 8"/>
    <property type="match status" value="1"/>
</dbReference>
<dbReference type="SUPFAM" id="SSF52768">
    <property type="entry name" value="Arginase/deacetylase"/>
    <property type="match status" value="1"/>
</dbReference>
<dbReference type="EMBL" id="PJQM01004161">
    <property type="protein sequence ID" value="RCH85479.1"/>
    <property type="molecule type" value="Genomic_DNA"/>
</dbReference>
<evidence type="ECO:0000313" key="8">
    <source>
        <dbReference type="Proteomes" id="UP000253551"/>
    </source>
</evidence>
<sequence length="365" mass="40597">SPKRLESIKQFMETHPEFEIVEPSDYSLGPILDVHEKDYIKFLATIYQEWIAEGLPPNACIGDTFATHSFIGKLDPQIAKKNAFQSPQGKMGYFIGDMSVGFVQDTWRATYASAQVVLSAAHQLMEMTTHGEGEQAIYALCRPPGHHASHQMSAGYCLVNNAAVAARFLQNYTLQDMNKVKKPYCFDSVRQDAGFTPLGQSKKILIVDIDFHHGNGTQDIFYEDPTVFYVSLHGYPNYPFVSGSEEEEGTGAGLGYNINVPLDPNTTTDKIYLYHLDHVLNGTKVVQFKADIVIVSMGLDTWHEDPIAGMKGLQDMDAYKKMGQCIKTSQGTRQRPVLFVQEGGYTIDKLGDLAGRVLQGYSEPC</sequence>
<organism evidence="7 8">
    <name type="scientific">Rhizopus stolonifer</name>
    <name type="common">Rhizopus nigricans</name>
    <dbReference type="NCBI Taxonomy" id="4846"/>
    <lineage>
        <taxon>Eukaryota</taxon>
        <taxon>Fungi</taxon>
        <taxon>Fungi incertae sedis</taxon>
        <taxon>Mucoromycota</taxon>
        <taxon>Mucoromycotina</taxon>
        <taxon>Mucoromycetes</taxon>
        <taxon>Mucorales</taxon>
        <taxon>Mucorineae</taxon>
        <taxon>Rhizopodaceae</taxon>
        <taxon>Rhizopus</taxon>
    </lineage>
</organism>
<dbReference type="Pfam" id="PF00850">
    <property type="entry name" value="Hist_deacetyl"/>
    <property type="match status" value="2"/>
</dbReference>
<feature type="domain" description="Histone deacetylase" evidence="6">
    <location>
        <begin position="2"/>
        <end position="173"/>
    </location>
</feature>
<dbReference type="GO" id="GO:0040029">
    <property type="term" value="P:epigenetic regulation of gene expression"/>
    <property type="evidence" value="ECO:0007669"/>
    <property type="project" value="TreeGrafter"/>
</dbReference>
<comment type="cofactor">
    <cofactor evidence="1">
        <name>Zn(2+)</name>
        <dbReference type="ChEBI" id="CHEBI:29105"/>
    </cofactor>
</comment>
<dbReference type="GO" id="GO:0004407">
    <property type="term" value="F:histone deacetylase activity"/>
    <property type="evidence" value="ECO:0007669"/>
    <property type="project" value="TreeGrafter"/>
</dbReference>
<evidence type="ECO:0000313" key="7">
    <source>
        <dbReference type="EMBL" id="RCH85479.1"/>
    </source>
</evidence>
<dbReference type="AlphaFoldDB" id="A0A367J6L6"/>
<dbReference type="InterPro" id="IPR037138">
    <property type="entry name" value="His_deacetylse_dom_sf"/>
</dbReference>
<dbReference type="CDD" id="cd10001">
    <property type="entry name" value="HDAC_classII_APAH"/>
    <property type="match status" value="1"/>
</dbReference>
<dbReference type="OrthoDB" id="424012at2759"/>